<evidence type="ECO:0000313" key="2">
    <source>
        <dbReference type="Proteomes" id="UP000025227"/>
    </source>
</evidence>
<dbReference type="Pfam" id="PF00078">
    <property type="entry name" value="RVT_1"/>
    <property type="match status" value="1"/>
</dbReference>
<dbReference type="InterPro" id="IPR000477">
    <property type="entry name" value="RT_dom"/>
</dbReference>
<sequence length="146" mass="17230">MKGFSVRQVMGLLKECLNCNVFKWSEKYFAQARGLAMGQRLAPCLAIAFKTKRETPVLERLPMMYCRYIDDCFVVCSTQEEIDKCFDLINRQSEHIKLAREKPSESWLPSLNLQVKLMGRSFVTKWYRKPSNKNIILHWRSAHPRR</sequence>
<dbReference type="OMA" id="MQGINEL"/>
<dbReference type="OrthoDB" id="5988153at2759"/>
<dbReference type="Proteomes" id="UP000025227">
    <property type="component" value="Unplaced"/>
</dbReference>
<accession>A0A7I4YUM6</accession>
<dbReference type="WBParaSite" id="HCON_00149740-00001">
    <property type="protein sequence ID" value="HCON_00149740-00001"/>
    <property type="gene ID" value="HCON_00149740"/>
</dbReference>
<organism evidence="2 3">
    <name type="scientific">Haemonchus contortus</name>
    <name type="common">Barber pole worm</name>
    <dbReference type="NCBI Taxonomy" id="6289"/>
    <lineage>
        <taxon>Eukaryota</taxon>
        <taxon>Metazoa</taxon>
        <taxon>Ecdysozoa</taxon>
        <taxon>Nematoda</taxon>
        <taxon>Chromadorea</taxon>
        <taxon>Rhabditida</taxon>
        <taxon>Rhabditina</taxon>
        <taxon>Rhabditomorpha</taxon>
        <taxon>Strongyloidea</taxon>
        <taxon>Trichostrongylidae</taxon>
        <taxon>Haemonchus</taxon>
    </lineage>
</organism>
<proteinExistence type="predicted"/>
<feature type="domain" description="Reverse transcriptase" evidence="1">
    <location>
        <begin position="4"/>
        <end position="96"/>
    </location>
</feature>
<evidence type="ECO:0000259" key="1">
    <source>
        <dbReference type="Pfam" id="PF00078"/>
    </source>
</evidence>
<dbReference type="AlphaFoldDB" id="A0A7I4YUM6"/>
<name>A0A7I4YUM6_HAECO</name>
<protein>
    <submittedName>
        <fullName evidence="3">Reverse transcriptase domain-containing protein</fullName>
    </submittedName>
</protein>
<evidence type="ECO:0000313" key="3">
    <source>
        <dbReference type="WBParaSite" id="HCON_00149740-00001"/>
    </source>
</evidence>
<reference evidence="3" key="1">
    <citation type="submission" date="2020-12" db="UniProtKB">
        <authorList>
            <consortium name="WormBaseParasite"/>
        </authorList>
    </citation>
    <scope>IDENTIFICATION</scope>
    <source>
        <strain evidence="3">MHco3</strain>
    </source>
</reference>
<keyword evidence="2" id="KW-1185">Reference proteome</keyword>
<dbReference type="PANTHER" id="PTHR21301">
    <property type="entry name" value="REVERSE TRANSCRIPTASE"/>
    <property type="match status" value="1"/>
</dbReference>
<dbReference type="PANTHER" id="PTHR21301:SF10">
    <property type="entry name" value="REVERSE TRANSCRIPTASE DOMAIN-CONTAINING PROTEIN"/>
    <property type="match status" value="1"/>
</dbReference>